<evidence type="ECO:0000313" key="2">
    <source>
        <dbReference type="Proteomes" id="UP001153076"/>
    </source>
</evidence>
<name>A0A9Q1GPQ9_9CARY</name>
<reference evidence="1" key="1">
    <citation type="submission" date="2022-04" db="EMBL/GenBank/DDBJ databases">
        <title>Carnegiea gigantea Genome sequencing and assembly v2.</title>
        <authorList>
            <person name="Copetti D."/>
            <person name="Sanderson M.J."/>
            <person name="Burquez A."/>
            <person name="Wojciechowski M.F."/>
        </authorList>
    </citation>
    <scope>NUCLEOTIDE SEQUENCE</scope>
    <source>
        <strain evidence="1">SGP5-SGP5p</strain>
        <tissue evidence="1">Aerial part</tissue>
    </source>
</reference>
<sequence>MIFGMRSLTTYIHAIWPIVSSPHANPSPISSSPKPQSYFNIVDTWSKHKDFAEIITAQKDIMCKSPNGLFINPMRKLNKEHFLDLKDQQLKARKNLELLQQAYQHHPVWQQCKLEWIKFGDDSTRLFYAKAKQRKLSSYIYTLKDQEGGLVEGFEQGPPGRSINNRFPHRCGSNYSGTKGSLAIRRYKSPKSKSGIEFSL</sequence>
<dbReference type="Proteomes" id="UP001153076">
    <property type="component" value="Unassembled WGS sequence"/>
</dbReference>
<dbReference type="AlphaFoldDB" id="A0A9Q1GPQ9"/>
<comment type="caution">
    <text evidence="1">The sequence shown here is derived from an EMBL/GenBank/DDBJ whole genome shotgun (WGS) entry which is preliminary data.</text>
</comment>
<protein>
    <submittedName>
        <fullName evidence="1">Uncharacterized protein</fullName>
    </submittedName>
</protein>
<evidence type="ECO:0000313" key="1">
    <source>
        <dbReference type="EMBL" id="KAJ8425317.1"/>
    </source>
</evidence>
<dbReference type="EMBL" id="JAKOGI010001497">
    <property type="protein sequence ID" value="KAJ8425317.1"/>
    <property type="molecule type" value="Genomic_DNA"/>
</dbReference>
<proteinExistence type="predicted"/>
<keyword evidence="2" id="KW-1185">Reference proteome</keyword>
<accession>A0A9Q1GPQ9</accession>
<organism evidence="1 2">
    <name type="scientific">Carnegiea gigantea</name>
    <dbReference type="NCBI Taxonomy" id="171969"/>
    <lineage>
        <taxon>Eukaryota</taxon>
        <taxon>Viridiplantae</taxon>
        <taxon>Streptophyta</taxon>
        <taxon>Embryophyta</taxon>
        <taxon>Tracheophyta</taxon>
        <taxon>Spermatophyta</taxon>
        <taxon>Magnoliopsida</taxon>
        <taxon>eudicotyledons</taxon>
        <taxon>Gunneridae</taxon>
        <taxon>Pentapetalae</taxon>
        <taxon>Caryophyllales</taxon>
        <taxon>Cactineae</taxon>
        <taxon>Cactaceae</taxon>
        <taxon>Cactoideae</taxon>
        <taxon>Echinocereeae</taxon>
        <taxon>Carnegiea</taxon>
    </lineage>
</organism>
<gene>
    <name evidence="1" type="ORF">Cgig2_020955</name>
</gene>